<dbReference type="EMBL" id="DVJQ01000019">
    <property type="protein sequence ID" value="HIS73803.1"/>
    <property type="molecule type" value="Genomic_DNA"/>
</dbReference>
<evidence type="ECO:0000313" key="2">
    <source>
        <dbReference type="Proteomes" id="UP000886865"/>
    </source>
</evidence>
<dbReference type="GO" id="GO:0003677">
    <property type="term" value="F:DNA binding"/>
    <property type="evidence" value="ECO:0007669"/>
    <property type="project" value="InterPro"/>
</dbReference>
<comment type="caution">
    <text evidence="1">The sequence shown here is derived from an EMBL/GenBank/DDBJ whole genome shotgun (WGS) entry which is preliminary data.</text>
</comment>
<dbReference type="InterPro" id="IPR010982">
    <property type="entry name" value="Lambda_DNA-bd_dom_sf"/>
</dbReference>
<accession>A0A9D1FHT2</accession>
<organism evidence="1 2">
    <name type="scientific">Candidatus Galligastranaerophilus intestinavium</name>
    <dbReference type="NCBI Taxonomy" id="2840836"/>
    <lineage>
        <taxon>Bacteria</taxon>
        <taxon>Candidatus Galligastranaerophilus</taxon>
    </lineage>
</organism>
<dbReference type="Proteomes" id="UP000886865">
    <property type="component" value="Unassembled WGS sequence"/>
</dbReference>
<evidence type="ECO:0000313" key="1">
    <source>
        <dbReference type="EMBL" id="HIS73803.1"/>
    </source>
</evidence>
<reference evidence="1" key="1">
    <citation type="submission" date="2020-10" db="EMBL/GenBank/DDBJ databases">
        <authorList>
            <person name="Gilroy R."/>
        </authorList>
    </citation>
    <scope>NUCLEOTIDE SEQUENCE</scope>
    <source>
        <strain evidence="1">CHK152-2871</strain>
    </source>
</reference>
<name>A0A9D1FHT2_9BACT</name>
<gene>
    <name evidence="1" type="ORF">IAA86_02135</name>
</gene>
<sequence>MQPKEKEFAIILGNLVRKLRRENTKNYSLYLDENLIPSSTLQTLESAKSSPKLYTLMRILGGMGISLADFAKLLENELPKDIFTKE</sequence>
<dbReference type="SUPFAM" id="SSF47413">
    <property type="entry name" value="lambda repressor-like DNA-binding domains"/>
    <property type="match status" value="1"/>
</dbReference>
<proteinExistence type="predicted"/>
<dbReference type="Gene3D" id="1.10.260.40">
    <property type="entry name" value="lambda repressor-like DNA-binding domains"/>
    <property type="match status" value="1"/>
</dbReference>
<reference evidence="1" key="2">
    <citation type="journal article" date="2021" name="PeerJ">
        <title>Extensive microbial diversity within the chicken gut microbiome revealed by metagenomics and culture.</title>
        <authorList>
            <person name="Gilroy R."/>
            <person name="Ravi A."/>
            <person name="Getino M."/>
            <person name="Pursley I."/>
            <person name="Horton D.L."/>
            <person name="Alikhan N.F."/>
            <person name="Baker D."/>
            <person name="Gharbi K."/>
            <person name="Hall N."/>
            <person name="Watson M."/>
            <person name="Adriaenssens E.M."/>
            <person name="Foster-Nyarko E."/>
            <person name="Jarju S."/>
            <person name="Secka A."/>
            <person name="Antonio M."/>
            <person name="Oren A."/>
            <person name="Chaudhuri R.R."/>
            <person name="La Ragione R."/>
            <person name="Hildebrand F."/>
            <person name="Pallen M.J."/>
        </authorList>
    </citation>
    <scope>NUCLEOTIDE SEQUENCE</scope>
    <source>
        <strain evidence="1">CHK152-2871</strain>
    </source>
</reference>
<protein>
    <submittedName>
        <fullName evidence="1">Uncharacterized protein</fullName>
    </submittedName>
</protein>
<dbReference type="AlphaFoldDB" id="A0A9D1FHT2"/>